<accession>A3U875</accession>
<sequence>MSLLTIPLFAQTSINAAAINSPPQNDILQTASIGQVFYLENASANTQEVQGVQQPLFIEVLSTEENNPLALETSIYPNPTNNSVHLEIKQWDSNLSYKLYDTLGKQISANTITAERTTLQMDYLSSGIYILQLLENNSPIKITRIVKR</sequence>
<reference evidence="3 4" key="1">
    <citation type="journal article" date="2010" name="J. Bacteriol.">
        <title>The complete genome sequence of Croceibacter atlanticus HTCC2559T.</title>
        <authorList>
            <person name="Oh H.M."/>
            <person name="Kang I."/>
            <person name="Ferriera S."/>
            <person name="Giovannoni S.J."/>
            <person name="Cho J.C."/>
        </authorList>
    </citation>
    <scope>NUCLEOTIDE SEQUENCE [LARGE SCALE GENOMIC DNA]</scope>
    <source>
        <strain evidence="4">ATCC BAA-628 / HTCC2559 / KCTC 12090</strain>
    </source>
</reference>
<dbReference type="KEGG" id="cat:CA2559_06765"/>
<dbReference type="EMBL" id="CP002046">
    <property type="protein sequence ID" value="EAP88442.1"/>
    <property type="molecule type" value="Genomic_DNA"/>
</dbReference>
<dbReference type="InterPro" id="IPR026444">
    <property type="entry name" value="Secre_tail"/>
</dbReference>
<evidence type="ECO:0000313" key="4">
    <source>
        <dbReference type="Proteomes" id="UP000002297"/>
    </source>
</evidence>
<keyword evidence="1" id="KW-0732">Signal</keyword>
<evidence type="ECO:0000256" key="1">
    <source>
        <dbReference type="ARBA" id="ARBA00022729"/>
    </source>
</evidence>
<feature type="domain" description="Secretion system C-terminal sorting" evidence="2">
    <location>
        <begin position="75"/>
        <end position="139"/>
    </location>
</feature>
<organism evidence="3 4">
    <name type="scientific">Croceibacter atlanticus (strain ATCC BAA-628 / JCM 21780 / CIP 108009 / IAM 15332 / KCTC 12090 / HTCC2559)</name>
    <dbReference type="NCBI Taxonomy" id="216432"/>
    <lineage>
        <taxon>Bacteria</taxon>
        <taxon>Pseudomonadati</taxon>
        <taxon>Bacteroidota</taxon>
        <taxon>Flavobacteriia</taxon>
        <taxon>Flavobacteriales</taxon>
        <taxon>Flavobacteriaceae</taxon>
        <taxon>Croceibacter</taxon>
    </lineage>
</organism>
<evidence type="ECO:0000259" key="2">
    <source>
        <dbReference type="Pfam" id="PF18962"/>
    </source>
</evidence>
<dbReference type="Pfam" id="PF18962">
    <property type="entry name" value="Por_Secre_tail"/>
    <property type="match status" value="1"/>
</dbReference>
<dbReference type="HOGENOM" id="CLU_135701_0_0_10"/>
<dbReference type="AlphaFoldDB" id="A3U875"/>
<dbReference type="Proteomes" id="UP000002297">
    <property type="component" value="Chromosome"/>
</dbReference>
<keyword evidence="4" id="KW-1185">Reference proteome</keyword>
<evidence type="ECO:0000313" key="3">
    <source>
        <dbReference type="EMBL" id="EAP88442.1"/>
    </source>
</evidence>
<dbReference type="STRING" id="216432.CA2559_06765"/>
<gene>
    <name evidence="3" type="ordered locus">CA2559_06765</name>
</gene>
<name>A3U875_CROAH</name>
<dbReference type="NCBIfam" id="TIGR04183">
    <property type="entry name" value="Por_Secre_tail"/>
    <property type="match status" value="1"/>
</dbReference>
<proteinExistence type="predicted"/>
<protein>
    <recommendedName>
        <fullName evidence="2">Secretion system C-terminal sorting domain-containing protein</fullName>
    </recommendedName>
</protein>